<dbReference type="Gene3D" id="1.50.10.140">
    <property type="match status" value="1"/>
</dbReference>
<proteinExistence type="predicted"/>
<dbReference type="EMBL" id="FRYL01000044">
    <property type="protein sequence ID" value="SHO81581.1"/>
    <property type="molecule type" value="Genomic_DNA"/>
</dbReference>
<keyword evidence="1" id="KW-0812">Transmembrane</keyword>
<dbReference type="AlphaFoldDB" id="A0A1W1EL24"/>
<name>A0A1W1EL24_9ZZZZ</name>
<sequence>MDKYKNIKRARHHIVFLSALIVGAILINFLNNIDLKQNRSSIKTLENRIAPKITIKRKDLTTTQKEWAKTAWIYFENNYNQNTGLVNSVDNFPSTTLWDTGNYIMALISAYRLDIINKVEFNNRLSKILTTLANLKLYKGLLPNKVYNTKTIKMTNYSNKELKNGIGYSSIDIGRLLSSLAFINLQYPQYNGKIKAILSKWDFKSLYNNGEFYGAKVNKKGKELYVQEGRLGYEQYSAKAFSLFGIFVSNAMRYDRYLKFIDIYNIDIPYDLRDSNYLDANNYVLMEPYMLDGLEFGWDYYSKEFSYRLYKVQEERYKKRGILTAVTEDHIDVEPYFIYNSIFVNGEKWLAINDKGDIYNDKKLLSTKASFVMNILYHTDYTKKLLDKIKTLQSSRGWYGGIYEKSDKINKSLNCNTNAIILEALLYQKEGVLFQISKGAK</sequence>
<feature type="transmembrane region" description="Helical" evidence="1">
    <location>
        <begin position="12"/>
        <end position="30"/>
    </location>
</feature>
<organism evidence="3">
    <name type="scientific">hydrothermal vent metagenome</name>
    <dbReference type="NCBI Taxonomy" id="652676"/>
    <lineage>
        <taxon>unclassified sequences</taxon>
        <taxon>metagenomes</taxon>
        <taxon>ecological metagenomes</taxon>
    </lineage>
</organism>
<evidence type="ECO:0000259" key="2">
    <source>
        <dbReference type="Pfam" id="PF11329"/>
    </source>
</evidence>
<evidence type="ECO:0000313" key="3">
    <source>
        <dbReference type="EMBL" id="SHO81581.1"/>
    </source>
</evidence>
<gene>
    <name evidence="3" type="ORF">MNB_SV-15-128</name>
</gene>
<keyword evidence="1" id="KW-1133">Transmembrane helix</keyword>
<protein>
    <recommendedName>
        <fullName evidence="2">DUF3131 domain-containing protein</fullName>
    </recommendedName>
</protein>
<reference evidence="3" key="1">
    <citation type="submission" date="2016-10" db="EMBL/GenBank/DDBJ databases">
        <authorList>
            <person name="de Groot N.N."/>
        </authorList>
    </citation>
    <scope>NUCLEOTIDE SEQUENCE</scope>
</reference>
<accession>A0A1W1EL24</accession>
<dbReference type="InterPro" id="IPR021478">
    <property type="entry name" value="DUF3131"/>
</dbReference>
<feature type="domain" description="DUF3131" evidence="2">
    <location>
        <begin position="66"/>
        <end position="431"/>
    </location>
</feature>
<keyword evidence="1" id="KW-0472">Membrane</keyword>
<evidence type="ECO:0000256" key="1">
    <source>
        <dbReference type="SAM" id="Phobius"/>
    </source>
</evidence>
<dbReference type="Pfam" id="PF11329">
    <property type="entry name" value="DUF3131"/>
    <property type="match status" value="1"/>
</dbReference>